<dbReference type="RefSeq" id="WP_119875053.1">
    <property type="nucleotide sequence ID" value="NZ_QZDH01000089.1"/>
</dbReference>
<sequence length="75" mass="8168">MNLNIKILKKGDTVISVLPYEGSVAIAVKRKSGHVEIILISKNSDGLPEISSTWTIGEGDNEIEVRDGDVRISTF</sequence>
<protein>
    <submittedName>
        <fullName evidence="1">Uncharacterized protein</fullName>
    </submittedName>
</protein>
<proteinExistence type="predicted"/>
<dbReference type="AlphaFoldDB" id="A0A419AN88"/>
<dbReference type="Proteomes" id="UP000283655">
    <property type="component" value="Unassembled WGS sequence"/>
</dbReference>
<organism evidence="1 2">
    <name type="scientific">Pectobacterium carotovorum</name>
    <name type="common">Erwinia carotovora</name>
    <dbReference type="NCBI Taxonomy" id="554"/>
    <lineage>
        <taxon>Bacteria</taxon>
        <taxon>Pseudomonadati</taxon>
        <taxon>Pseudomonadota</taxon>
        <taxon>Gammaproteobacteria</taxon>
        <taxon>Enterobacterales</taxon>
        <taxon>Pectobacteriaceae</taxon>
        <taxon>Pectobacterium</taxon>
    </lineage>
</organism>
<evidence type="ECO:0000313" key="2">
    <source>
        <dbReference type="Proteomes" id="UP000283655"/>
    </source>
</evidence>
<name>A0A419AN88_PECCA</name>
<reference evidence="1 2" key="1">
    <citation type="submission" date="2018-09" db="EMBL/GenBank/DDBJ databases">
        <title>Phylogenetic diversity of Pectobacterium and Dickeya strains causing blackleg disease of potato in Morocco.</title>
        <authorList>
            <person name="Oulghazi S."/>
            <person name="Moumni M."/>
            <person name="Faure D."/>
        </authorList>
    </citation>
    <scope>NUCLEOTIDE SEQUENCE [LARGE SCALE GENOMIC DNA]</scope>
    <source>
        <strain evidence="1 2">S1.15.11.2D</strain>
    </source>
</reference>
<evidence type="ECO:0000313" key="1">
    <source>
        <dbReference type="EMBL" id="RJL44962.1"/>
    </source>
</evidence>
<comment type="caution">
    <text evidence="1">The sequence shown here is derived from an EMBL/GenBank/DDBJ whole genome shotgun (WGS) entry which is preliminary data.</text>
</comment>
<dbReference type="EMBL" id="QZDH01000089">
    <property type="protein sequence ID" value="RJL44962.1"/>
    <property type="molecule type" value="Genomic_DNA"/>
</dbReference>
<accession>A0A419AN88</accession>
<gene>
    <name evidence="1" type="ORF">D5071_21810</name>
</gene>